<feature type="non-terminal residue" evidence="1">
    <location>
        <position position="1"/>
    </location>
</feature>
<dbReference type="Proteomes" id="UP000708208">
    <property type="component" value="Unassembled WGS sequence"/>
</dbReference>
<proteinExistence type="predicted"/>
<organism evidence="1 2">
    <name type="scientific">Allacma fusca</name>
    <dbReference type="NCBI Taxonomy" id="39272"/>
    <lineage>
        <taxon>Eukaryota</taxon>
        <taxon>Metazoa</taxon>
        <taxon>Ecdysozoa</taxon>
        <taxon>Arthropoda</taxon>
        <taxon>Hexapoda</taxon>
        <taxon>Collembola</taxon>
        <taxon>Symphypleona</taxon>
        <taxon>Sminthuridae</taxon>
        <taxon>Allacma</taxon>
    </lineage>
</organism>
<name>A0A8J2KZM6_9HEXA</name>
<gene>
    <name evidence="1" type="ORF">AFUS01_LOCUS33872</name>
</gene>
<reference evidence="1" key="1">
    <citation type="submission" date="2021-06" db="EMBL/GenBank/DDBJ databases">
        <authorList>
            <person name="Hodson N. C."/>
            <person name="Mongue J. A."/>
            <person name="Jaron S. K."/>
        </authorList>
    </citation>
    <scope>NUCLEOTIDE SEQUENCE</scope>
</reference>
<keyword evidence="2" id="KW-1185">Reference proteome</keyword>
<protein>
    <submittedName>
        <fullName evidence="1">Uncharacterized protein</fullName>
    </submittedName>
</protein>
<sequence>LVKYPNFGAANLSRKIP</sequence>
<comment type="caution">
    <text evidence="1">The sequence shown here is derived from an EMBL/GenBank/DDBJ whole genome shotgun (WGS) entry which is preliminary data.</text>
</comment>
<dbReference type="EMBL" id="CAJVCH010530268">
    <property type="protein sequence ID" value="CAG7823671.1"/>
    <property type="molecule type" value="Genomic_DNA"/>
</dbReference>
<dbReference type="AlphaFoldDB" id="A0A8J2KZM6"/>
<evidence type="ECO:0000313" key="1">
    <source>
        <dbReference type="EMBL" id="CAG7823671.1"/>
    </source>
</evidence>
<accession>A0A8J2KZM6</accession>
<evidence type="ECO:0000313" key="2">
    <source>
        <dbReference type="Proteomes" id="UP000708208"/>
    </source>
</evidence>